<sequence length="48" mass="5869">MGYFGTLICRRSNNTFYTGYWERQLDKSMEECGELLEKNKLRRKKNEM</sequence>
<gene>
    <name evidence="1" type="ORF">DORFOR_02823</name>
</gene>
<dbReference type="EMBL" id="AAXA02000015">
    <property type="protein sequence ID" value="EDR46215.1"/>
    <property type="molecule type" value="Genomic_DNA"/>
</dbReference>
<evidence type="ECO:0000313" key="2">
    <source>
        <dbReference type="Proteomes" id="UP000005359"/>
    </source>
</evidence>
<organism evidence="1 2">
    <name type="scientific">Dorea formicigenerans ATCC 27755</name>
    <dbReference type="NCBI Taxonomy" id="411461"/>
    <lineage>
        <taxon>Bacteria</taxon>
        <taxon>Bacillati</taxon>
        <taxon>Bacillota</taxon>
        <taxon>Clostridia</taxon>
        <taxon>Lachnospirales</taxon>
        <taxon>Lachnospiraceae</taxon>
        <taxon>Dorea</taxon>
    </lineage>
</organism>
<name>B0G961_9FIRM</name>
<dbReference type="AlphaFoldDB" id="B0G961"/>
<reference evidence="1 2" key="2">
    <citation type="submission" date="2007-10" db="EMBL/GenBank/DDBJ databases">
        <authorList>
            <person name="Fulton L."/>
            <person name="Clifton S."/>
            <person name="Fulton B."/>
            <person name="Xu J."/>
            <person name="Minx P."/>
            <person name="Pepin K.H."/>
            <person name="Johnson M."/>
            <person name="Thiruvilangam P."/>
            <person name="Bhonagiri V."/>
            <person name="Nash W.E."/>
            <person name="Wang C."/>
            <person name="Mardis E.R."/>
            <person name="Wilson R.K."/>
        </authorList>
    </citation>
    <scope>NUCLEOTIDE SEQUENCE [LARGE SCALE GENOMIC DNA]</scope>
    <source>
        <strain evidence="1 2">ATCC 27755</strain>
    </source>
</reference>
<proteinExistence type="predicted"/>
<protein>
    <submittedName>
        <fullName evidence="1">Uncharacterized protein</fullName>
    </submittedName>
</protein>
<dbReference type="Proteomes" id="UP000005359">
    <property type="component" value="Unassembled WGS sequence"/>
</dbReference>
<dbReference type="STRING" id="411461.DORFOR_02823"/>
<comment type="caution">
    <text evidence="1">The sequence shown here is derived from an EMBL/GenBank/DDBJ whole genome shotgun (WGS) entry which is preliminary data.</text>
</comment>
<reference evidence="1 2" key="1">
    <citation type="submission" date="2007-10" db="EMBL/GenBank/DDBJ databases">
        <title>Draft genome sequence of Dorea formicigenerans(ATCC 27755).</title>
        <authorList>
            <person name="Sudarsanam P."/>
            <person name="Ley R."/>
            <person name="Guruge J."/>
            <person name="Turnbaugh P.J."/>
            <person name="Mahowald M."/>
            <person name="Liep D."/>
            <person name="Gordon J."/>
        </authorList>
    </citation>
    <scope>NUCLEOTIDE SEQUENCE [LARGE SCALE GENOMIC DNA]</scope>
    <source>
        <strain evidence="1 2">ATCC 27755</strain>
    </source>
</reference>
<dbReference type="PaxDb" id="411461-DORFOR_02823"/>
<accession>B0G961</accession>
<evidence type="ECO:0000313" key="1">
    <source>
        <dbReference type="EMBL" id="EDR46215.1"/>
    </source>
</evidence>